<dbReference type="InterPro" id="IPR050490">
    <property type="entry name" value="Bact_solute-bd_prot1"/>
</dbReference>
<gene>
    <name evidence="1" type="ORF">SAMN04489764_0273</name>
</gene>
<keyword evidence="2" id="KW-1185">Reference proteome</keyword>
<dbReference type="AlphaFoldDB" id="A0A1H1A307"/>
<evidence type="ECO:0000313" key="2">
    <source>
        <dbReference type="Proteomes" id="UP000217103"/>
    </source>
</evidence>
<dbReference type="SUPFAM" id="SSF53850">
    <property type="entry name" value="Periplasmic binding protein-like II"/>
    <property type="match status" value="1"/>
</dbReference>
<protein>
    <submittedName>
        <fullName evidence="1">Raffinose/stachyose/melibiose transport system substrate-binding protein</fullName>
    </submittedName>
</protein>
<accession>A0A1H1A307</accession>
<dbReference type="Pfam" id="PF01547">
    <property type="entry name" value="SBP_bac_1"/>
    <property type="match status" value="1"/>
</dbReference>
<dbReference type="OrthoDB" id="8317736at2"/>
<proteinExistence type="predicted"/>
<dbReference type="Proteomes" id="UP000217103">
    <property type="component" value="Unassembled WGS sequence"/>
</dbReference>
<sequence length="421" mass="44868">MLLAASALLLAGCSGGGNEGGEEGQANGAVTIEWWHIQNTEPMRPVWDALAKEYMAQNPNVKIEIQAIENDAFKPKLTTVTQSGDAPDIFQTWGGGVLAQQAQVGLVKDLTNDVSSWFGNFQEVIAETYKADGKIYAVPYDAGMVGIWYNKKLFKEAGIEEVPETWSEFIDAVKKLKAANITPIALAGKAEWPGHYWWTYLAMRIGGLTEIQQAIETKNWNTPTFIKAGQMLKELVDLEPFQKGFLGAAFDTPDGEAAQMGSGKAAMELQGQWAPSVQKSAAGDLGDDLGFFPFPEVEGGKGSKNEALGGGGGFAVGADAPAEAVDFLKFISTPENHGRGVESGGILPVVKGTEDRVTDQHSKLVVEQLASTTAIQLYLDQALPPAVGQEINSATAALIAGQSTPEQVAQAITETHQAEAE</sequence>
<dbReference type="PANTHER" id="PTHR43649:SF14">
    <property type="entry name" value="BLR3389 PROTEIN"/>
    <property type="match status" value="1"/>
</dbReference>
<dbReference type="EMBL" id="FNKK01000002">
    <property type="protein sequence ID" value="SDQ33666.1"/>
    <property type="molecule type" value="Genomic_DNA"/>
</dbReference>
<name>A0A1H1A307_9ACTN</name>
<organism evidence="1 2">
    <name type="scientific">Thermostaphylospora chromogena</name>
    <dbReference type="NCBI Taxonomy" id="35622"/>
    <lineage>
        <taxon>Bacteria</taxon>
        <taxon>Bacillati</taxon>
        <taxon>Actinomycetota</taxon>
        <taxon>Actinomycetes</taxon>
        <taxon>Streptosporangiales</taxon>
        <taxon>Thermomonosporaceae</taxon>
        <taxon>Thermostaphylospora</taxon>
    </lineage>
</organism>
<dbReference type="STRING" id="35622.SAMN04489764_0273"/>
<dbReference type="Gene3D" id="3.40.190.10">
    <property type="entry name" value="Periplasmic binding protein-like II"/>
    <property type="match status" value="2"/>
</dbReference>
<evidence type="ECO:0000313" key="1">
    <source>
        <dbReference type="EMBL" id="SDQ33666.1"/>
    </source>
</evidence>
<reference evidence="1 2" key="1">
    <citation type="submission" date="2016-10" db="EMBL/GenBank/DDBJ databases">
        <authorList>
            <person name="de Groot N.N."/>
        </authorList>
    </citation>
    <scope>NUCLEOTIDE SEQUENCE [LARGE SCALE GENOMIC DNA]</scope>
    <source>
        <strain evidence="1 2">DSM 43794</strain>
    </source>
</reference>
<dbReference type="PANTHER" id="PTHR43649">
    <property type="entry name" value="ARABINOSE-BINDING PROTEIN-RELATED"/>
    <property type="match status" value="1"/>
</dbReference>
<dbReference type="InterPro" id="IPR006059">
    <property type="entry name" value="SBP"/>
</dbReference>